<organism evidence="2">
    <name type="scientific">Tritonia tetraquetra</name>
    <dbReference type="NCBI Taxonomy" id="2780533"/>
    <lineage>
        <taxon>Eukaryota</taxon>
        <taxon>Metazoa</taxon>
        <taxon>Spiralia</taxon>
        <taxon>Lophotrochozoa</taxon>
        <taxon>Mollusca</taxon>
        <taxon>Gastropoda</taxon>
        <taxon>Heterobranchia</taxon>
        <taxon>Euthyneura</taxon>
        <taxon>Nudipleura</taxon>
        <taxon>Nudibranchia</taxon>
        <taxon>Cladobranchia</taxon>
        <taxon>Dendronotoidea</taxon>
        <taxon>Tritoniidae</taxon>
        <taxon>Tritonia</taxon>
    </lineage>
</organism>
<feature type="signal peptide" evidence="1">
    <location>
        <begin position="1"/>
        <end position="23"/>
    </location>
</feature>
<protein>
    <submittedName>
        <fullName evidence="2">Sensorin</fullName>
    </submittedName>
</protein>
<dbReference type="EMBL" id="GQ466347">
    <property type="protein sequence ID" value="ADK38660.1"/>
    <property type="molecule type" value="mRNA"/>
</dbReference>
<evidence type="ECO:0000256" key="1">
    <source>
        <dbReference type="SAM" id="SignalP"/>
    </source>
</evidence>
<keyword evidence="1" id="KW-0732">Signal</keyword>
<dbReference type="AlphaFoldDB" id="A0A1W5FND7"/>
<proteinExistence type="evidence at transcript level"/>
<name>A0A1W5FND7_9GAST</name>
<sequence length="137" mass="15565">MIRSMLSLHIGVVLILLVCIADCLFLKDKVKDHSRQRRGFRMNTASRVAHGYGKRGYSNIFNDQSNTLSEANKAVPDFLQGGDRSSDNSNSPFLSAQDFSRLIQSNEQLADVIVRKFIDVNDDDLISTDELFRRIRE</sequence>
<accession>A0A1W5FND7</accession>
<feature type="chain" id="PRO_5012348334" evidence="1">
    <location>
        <begin position="24"/>
        <end position="137"/>
    </location>
</feature>
<reference evidence="2" key="1">
    <citation type="submission" date="2009-08" db="EMBL/GenBank/DDBJ databases">
        <title>Evolution of the Molluscan Nociceptive Neuropeptides: Sensorin.</title>
        <authorList>
            <person name="Kohn A.B."/>
            <person name="Moroz L.L."/>
        </authorList>
    </citation>
    <scope>NUCLEOTIDE SEQUENCE</scope>
</reference>
<evidence type="ECO:0000313" key="2">
    <source>
        <dbReference type="EMBL" id="ADK38660.1"/>
    </source>
</evidence>